<sequence>NLRTGYTKMKLSVLSLAVLAISGTATIGKPLSKESGRDSVFSGMNSHQSGKPFGIVSAAVGANTKNVVRQQKSTEELTGLQAVNLMMAENTLSILPDILISIEEYENPEVIIWGVPIVGPFLLPALKDEIKNEGYSLESFIEDVAAVSENPDHPNADRVGKIFKQTHDRTMDALRKQLIK</sequence>
<feature type="chain" id="PRO_5040792266" evidence="1">
    <location>
        <begin position="29"/>
        <end position="180"/>
    </location>
</feature>
<protein>
    <submittedName>
        <fullName evidence="2">Uncharacterized protein</fullName>
    </submittedName>
</protein>
<organism evidence="2 3">
    <name type="scientific">Mycoemilia scoparia</name>
    <dbReference type="NCBI Taxonomy" id="417184"/>
    <lineage>
        <taxon>Eukaryota</taxon>
        <taxon>Fungi</taxon>
        <taxon>Fungi incertae sedis</taxon>
        <taxon>Zoopagomycota</taxon>
        <taxon>Kickxellomycotina</taxon>
        <taxon>Kickxellomycetes</taxon>
        <taxon>Kickxellales</taxon>
        <taxon>Kickxellaceae</taxon>
        <taxon>Mycoemilia</taxon>
    </lineage>
</organism>
<name>A0A9W8DMS7_9FUNG</name>
<keyword evidence="3" id="KW-1185">Reference proteome</keyword>
<keyword evidence="1" id="KW-0732">Signal</keyword>
<feature type="non-terminal residue" evidence="2">
    <location>
        <position position="1"/>
    </location>
</feature>
<dbReference type="EMBL" id="JANBPU010000550">
    <property type="protein sequence ID" value="KAJ1910623.1"/>
    <property type="molecule type" value="Genomic_DNA"/>
</dbReference>
<reference evidence="2" key="1">
    <citation type="submission" date="2022-07" db="EMBL/GenBank/DDBJ databases">
        <title>Phylogenomic reconstructions and comparative analyses of Kickxellomycotina fungi.</title>
        <authorList>
            <person name="Reynolds N.K."/>
            <person name="Stajich J.E."/>
            <person name="Barry K."/>
            <person name="Grigoriev I.V."/>
            <person name="Crous P."/>
            <person name="Smith M.E."/>
        </authorList>
    </citation>
    <scope>NUCLEOTIDE SEQUENCE</scope>
    <source>
        <strain evidence="2">NBRC 100468</strain>
    </source>
</reference>
<feature type="signal peptide" evidence="1">
    <location>
        <begin position="1"/>
        <end position="28"/>
    </location>
</feature>
<dbReference type="Proteomes" id="UP001150538">
    <property type="component" value="Unassembled WGS sequence"/>
</dbReference>
<comment type="caution">
    <text evidence="2">The sequence shown here is derived from an EMBL/GenBank/DDBJ whole genome shotgun (WGS) entry which is preliminary data.</text>
</comment>
<evidence type="ECO:0000313" key="3">
    <source>
        <dbReference type="Proteomes" id="UP001150538"/>
    </source>
</evidence>
<dbReference type="AlphaFoldDB" id="A0A9W8DMS7"/>
<proteinExistence type="predicted"/>
<evidence type="ECO:0000313" key="2">
    <source>
        <dbReference type="EMBL" id="KAJ1910623.1"/>
    </source>
</evidence>
<accession>A0A9W8DMS7</accession>
<gene>
    <name evidence="2" type="ORF">H4219_006164</name>
</gene>
<evidence type="ECO:0000256" key="1">
    <source>
        <dbReference type="SAM" id="SignalP"/>
    </source>
</evidence>